<feature type="transmembrane region" description="Helical" evidence="2">
    <location>
        <begin position="21"/>
        <end position="39"/>
    </location>
</feature>
<dbReference type="GO" id="GO:0005886">
    <property type="term" value="C:plasma membrane"/>
    <property type="evidence" value="ECO:0007669"/>
    <property type="project" value="TreeGrafter"/>
</dbReference>
<evidence type="ECO:0000313" key="4">
    <source>
        <dbReference type="Proteomes" id="UP000254765"/>
    </source>
</evidence>
<dbReference type="EMBL" id="UGYK01000002">
    <property type="protein sequence ID" value="SUI55850.1"/>
    <property type="molecule type" value="Genomic_DNA"/>
</dbReference>
<sequence>MAGVFAAFYTSQDDVKTVVKTLIWLNAAFMPIWAASWVLPAGLKGARDARFAMWVTMLGMWGCRVVAGYALGIELGMGVVGVWLGMFLDWAVRGALFYWRMVSGRWLWKYPRAKRREAG</sequence>
<name>A0A379Z5Q5_SERMA</name>
<organism evidence="3 4">
    <name type="scientific">Serratia marcescens</name>
    <dbReference type="NCBI Taxonomy" id="615"/>
    <lineage>
        <taxon>Bacteria</taxon>
        <taxon>Pseudomonadati</taxon>
        <taxon>Pseudomonadota</taxon>
        <taxon>Gammaproteobacteria</taxon>
        <taxon>Enterobacterales</taxon>
        <taxon>Yersiniaceae</taxon>
        <taxon>Serratia</taxon>
    </lineage>
</organism>
<keyword evidence="2" id="KW-0812">Transmembrane</keyword>
<accession>A0A379Z5Q5</accession>
<dbReference type="InterPro" id="IPR050222">
    <property type="entry name" value="MATE_MdtK"/>
</dbReference>
<dbReference type="PANTHER" id="PTHR43298">
    <property type="entry name" value="MULTIDRUG RESISTANCE PROTEIN NORM-RELATED"/>
    <property type="match status" value="1"/>
</dbReference>
<keyword evidence="1" id="KW-0813">Transport</keyword>
<dbReference type="Proteomes" id="UP000254765">
    <property type="component" value="Unassembled WGS sequence"/>
</dbReference>
<reference evidence="3 4" key="1">
    <citation type="submission" date="2018-06" db="EMBL/GenBank/DDBJ databases">
        <authorList>
            <consortium name="Pathogen Informatics"/>
            <person name="Doyle S."/>
        </authorList>
    </citation>
    <scope>NUCLEOTIDE SEQUENCE [LARGE SCALE GENOMIC DNA]</scope>
    <source>
        <strain evidence="3 4">NCTC10211</strain>
    </source>
</reference>
<gene>
    <name evidence="3" type="ORF">NCTC10211_03149</name>
</gene>
<evidence type="ECO:0000313" key="3">
    <source>
        <dbReference type="EMBL" id="SUI55850.1"/>
    </source>
</evidence>
<keyword evidence="2" id="KW-0472">Membrane</keyword>
<evidence type="ECO:0000256" key="1">
    <source>
        <dbReference type="ARBA" id="ARBA00022448"/>
    </source>
</evidence>
<keyword evidence="2" id="KW-1133">Transmembrane helix</keyword>
<protein>
    <submittedName>
        <fullName evidence="3">MATE family multidrug exporter</fullName>
    </submittedName>
</protein>
<dbReference type="PANTHER" id="PTHR43298:SF2">
    <property type="entry name" value="FMN_FAD EXPORTER YEEO-RELATED"/>
    <property type="match status" value="1"/>
</dbReference>
<evidence type="ECO:0000256" key="2">
    <source>
        <dbReference type="SAM" id="Phobius"/>
    </source>
</evidence>
<proteinExistence type="predicted"/>
<dbReference type="AlphaFoldDB" id="A0A379Z5Q5"/>